<dbReference type="STRING" id="146817.SAMN04488502_101732"/>
<accession>A0A1G9MN07</accession>
<dbReference type="InterPro" id="IPR009665">
    <property type="entry name" value="YyaC"/>
</dbReference>
<evidence type="ECO:0000313" key="2">
    <source>
        <dbReference type="Proteomes" id="UP000214880"/>
    </source>
</evidence>
<dbReference type="SUPFAM" id="SSF53163">
    <property type="entry name" value="HybD-like"/>
    <property type="match status" value="1"/>
</dbReference>
<reference evidence="1 2" key="1">
    <citation type="submission" date="2016-10" db="EMBL/GenBank/DDBJ databases">
        <authorList>
            <person name="de Groot N.N."/>
        </authorList>
    </citation>
    <scope>NUCLEOTIDE SEQUENCE [LARGE SCALE GENOMIC DNA]</scope>
    <source>
        <strain evidence="1 2">DSM 1736</strain>
    </source>
</reference>
<evidence type="ECO:0000313" key="1">
    <source>
        <dbReference type="EMBL" id="SDL75297.1"/>
    </source>
</evidence>
<organism evidence="1 2">
    <name type="scientific">Dendrosporobacter quercicolus</name>
    <dbReference type="NCBI Taxonomy" id="146817"/>
    <lineage>
        <taxon>Bacteria</taxon>
        <taxon>Bacillati</taxon>
        <taxon>Bacillota</taxon>
        <taxon>Negativicutes</taxon>
        <taxon>Selenomonadales</taxon>
        <taxon>Sporomusaceae</taxon>
        <taxon>Dendrosporobacter</taxon>
    </lineage>
</organism>
<keyword evidence="2" id="KW-1185">Reference proteome</keyword>
<gene>
    <name evidence="1" type="ORF">SAMN04488502_101732</name>
</gene>
<dbReference type="OrthoDB" id="9815953at2"/>
<dbReference type="Pfam" id="PF06866">
    <property type="entry name" value="DUF1256"/>
    <property type="match status" value="1"/>
</dbReference>
<dbReference type="EMBL" id="FNHB01000001">
    <property type="protein sequence ID" value="SDL75297.1"/>
    <property type="molecule type" value="Genomic_DNA"/>
</dbReference>
<proteinExistence type="predicted"/>
<sequence length="194" mass="20833">MGKKIADKLIVHLSDGNAGIHLYEHFLKLLVKQENYAVRPWIFLCIGSDRYTGDALGPLVGTYLEEHSDAIIYGSLEYPVHAGNLEEVIHNINQQYYYPVVIAIDACLGKSNEIGNIEIWEGGLHAGIAVGNRLPYVGHISIVGVVNSGSQVGYLDLQNTPLSIVVKLSKAIGRALTEAIAAVSPAIADSVVSG</sequence>
<dbReference type="RefSeq" id="WP_092068394.1">
    <property type="nucleotide sequence ID" value="NZ_FNHB01000001.1"/>
</dbReference>
<protein>
    <submittedName>
        <fullName evidence="1">Putative sporulation protein YyaC</fullName>
    </submittedName>
</protein>
<name>A0A1G9MN07_9FIRM</name>
<dbReference type="AlphaFoldDB" id="A0A1G9MN07"/>
<dbReference type="NCBIfam" id="TIGR02841">
    <property type="entry name" value="spore_YyaC"/>
    <property type="match status" value="1"/>
</dbReference>
<dbReference type="InterPro" id="IPR023430">
    <property type="entry name" value="Pept_HybD-like_dom_sf"/>
</dbReference>
<dbReference type="Proteomes" id="UP000214880">
    <property type="component" value="Unassembled WGS sequence"/>
</dbReference>